<name>A0A812Z5F5_9DINO</name>
<proteinExistence type="predicted"/>
<dbReference type="Gene3D" id="3.40.50.150">
    <property type="entry name" value="Vaccinia Virus protein VP39"/>
    <property type="match status" value="1"/>
</dbReference>
<dbReference type="GO" id="GO:0050080">
    <property type="term" value="F:malonyl-CoA decarboxylase activity"/>
    <property type="evidence" value="ECO:0007669"/>
    <property type="project" value="InterPro"/>
</dbReference>
<feature type="domain" description="Malonyl-CoA decarboxylase C-terminal" evidence="1">
    <location>
        <begin position="169"/>
        <end position="232"/>
    </location>
</feature>
<dbReference type="PANTHER" id="PTHR28641:SF1">
    <property type="entry name" value="MALONYL-COA DECARBOXYLASE, MITOCHONDRIAL"/>
    <property type="match status" value="1"/>
</dbReference>
<dbReference type="Pfam" id="PF05292">
    <property type="entry name" value="MCD"/>
    <property type="match status" value="1"/>
</dbReference>
<reference evidence="2" key="1">
    <citation type="submission" date="2021-02" db="EMBL/GenBank/DDBJ databases">
        <authorList>
            <person name="Dougan E. K."/>
            <person name="Rhodes N."/>
            <person name="Thang M."/>
            <person name="Chan C."/>
        </authorList>
    </citation>
    <scope>NUCLEOTIDE SEQUENCE</scope>
</reference>
<dbReference type="InterPro" id="IPR029063">
    <property type="entry name" value="SAM-dependent_MTases_sf"/>
</dbReference>
<evidence type="ECO:0000313" key="2">
    <source>
        <dbReference type="EMBL" id="CAE7811378.1"/>
    </source>
</evidence>
<gene>
    <name evidence="2" type="primary">Mlycd</name>
    <name evidence="2" type="ORF">SNEC2469_LOCUS24038</name>
</gene>
<accession>A0A812Z5F5</accession>
<dbReference type="EMBL" id="CAJNJA010045685">
    <property type="protein sequence ID" value="CAE7811378.1"/>
    <property type="molecule type" value="Genomic_DNA"/>
</dbReference>
<comment type="caution">
    <text evidence="2">The sequence shown here is derived from an EMBL/GenBank/DDBJ whole genome shotgun (WGS) entry which is preliminary data.</text>
</comment>
<sequence length="322" mass="35264">DLSRSDGNRIRETLMGEVLHSIQRQHPRPKCVVLAPLKGFVPWLLEVHGHELLLTLGFDPSLASLMSKVLTAAESAEELDLNLSFVDSDGDLVHFFCAVDDGFSQMRMSINSEASRRVRRLRSAGEDSLVVLLEDGSPLQVVAPRSSVEDGSLTRIQEVARGLGMLPVSMKKPLCTLCESFLASRKDGQCPDEEASFHFKQGAMLSSLHWWGDESVQGLRRSCGLLVGYLYDPGMMKQNAEDYAKGLLPFLPERQWHTSRAGSLGGRLAGLRPATEELIAELLRLVQEFGFVSPAPVFVDLGSGDGRVVIAVARRLGIRGVA</sequence>
<evidence type="ECO:0000259" key="1">
    <source>
        <dbReference type="Pfam" id="PF05292"/>
    </source>
</evidence>
<dbReference type="AlphaFoldDB" id="A0A812Z5F5"/>
<dbReference type="SUPFAM" id="SSF53335">
    <property type="entry name" value="S-adenosyl-L-methionine-dependent methyltransferases"/>
    <property type="match status" value="1"/>
</dbReference>
<feature type="non-terminal residue" evidence="2">
    <location>
        <position position="1"/>
    </location>
</feature>
<dbReference type="Proteomes" id="UP000601435">
    <property type="component" value="Unassembled WGS sequence"/>
</dbReference>
<dbReference type="InterPro" id="IPR038917">
    <property type="entry name" value="Malonyl_CoA_deC"/>
</dbReference>
<protein>
    <submittedName>
        <fullName evidence="2">Mlycd protein</fullName>
    </submittedName>
</protein>
<dbReference type="OrthoDB" id="433059at2759"/>
<dbReference type="GO" id="GO:0006633">
    <property type="term" value="P:fatty acid biosynthetic process"/>
    <property type="evidence" value="ECO:0007669"/>
    <property type="project" value="InterPro"/>
</dbReference>
<evidence type="ECO:0000313" key="3">
    <source>
        <dbReference type="Proteomes" id="UP000601435"/>
    </source>
</evidence>
<dbReference type="PANTHER" id="PTHR28641">
    <property type="match status" value="1"/>
</dbReference>
<dbReference type="Gene3D" id="3.40.630.150">
    <property type="entry name" value="Malonyl-CoA decarboxylase, catalytic domain"/>
    <property type="match status" value="1"/>
</dbReference>
<organism evidence="2 3">
    <name type="scientific">Symbiodinium necroappetens</name>
    <dbReference type="NCBI Taxonomy" id="1628268"/>
    <lineage>
        <taxon>Eukaryota</taxon>
        <taxon>Sar</taxon>
        <taxon>Alveolata</taxon>
        <taxon>Dinophyceae</taxon>
        <taxon>Suessiales</taxon>
        <taxon>Symbiodiniaceae</taxon>
        <taxon>Symbiodinium</taxon>
    </lineage>
</organism>
<dbReference type="InterPro" id="IPR042303">
    <property type="entry name" value="Malonyl_CoA_deC_C_sf"/>
</dbReference>
<keyword evidence="3" id="KW-1185">Reference proteome</keyword>
<dbReference type="InterPro" id="IPR007956">
    <property type="entry name" value="Malonyl_CoA_deC_C"/>
</dbReference>